<keyword evidence="2" id="KW-0732">Signal</keyword>
<evidence type="ECO:0000256" key="1">
    <source>
        <dbReference type="SAM" id="MobiDB-lite"/>
    </source>
</evidence>
<dbReference type="Proteomes" id="UP000475325">
    <property type="component" value="Unassembled WGS sequence"/>
</dbReference>
<feature type="compositionally biased region" description="Basic and acidic residues" evidence="1">
    <location>
        <begin position="103"/>
        <end position="118"/>
    </location>
</feature>
<evidence type="ECO:0000313" key="6">
    <source>
        <dbReference type="Proteomes" id="UP000480548"/>
    </source>
</evidence>
<evidence type="ECO:0000313" key="5">
    <source>
        <dbReference type="Proteomes" id="UP000475325"/>
    </source>
</evidence>
<evidence type="ECO:0000313" key="4">
    <source>
        <dbReference type="EMBL" id="KAF3132530.1"/>
    </source>
</evidence>
<reference evidence="5 6" key="1">
    <citation type="submission" date="2019-06" db="EMBL/GenBank/DDBJ databases">
        <authorList>
            <person name="Palmer J.M."/>
        </authorList>
    </citation>
    <scope>NUCLEOTIDE SEQUENCE [LARGE SCALE GENOMIC DNA]</scope>
    <source>
        <strain evidence="3 5">TWF102</strain>
        <strain evidence="4 6">TWF703</strain>
    </source>
</reference>
<feature type="chain" id="PRO_5036200425" evidence="2">
    <location>
        <begin position="20"/>
        <end position="145"/>
    </location>
</feature>
<organism evidence="3 5">
    <name type="scientific">Orbilia oligospora</name>
    <name type="common">Nematode-trapping fungus</name>
    <name type="synonym">Arthrobotrys oligospora</name>
    <dbReference type="NCBI Taxonomy" id="2813651"/>
    <lineage>
        <taxon>Eukaryota</taxon>
        <taxon>Fungi</taxon>
        <taxon>Dikarya</taxon>
        <taxon>Ascomycota</taxon>
        <taxon>Pezizomycotina</taxon>
        <taxon>Orbiliomycetes</taxon>
        <taxon>Orbiliales</taxon>
        <taxon>Orbiliaceae</taxon>
        <taxon>Orbilia</taxon>
    </lineage>
</organism>
<evidence type="ECO:0000313" key="3">
    <source>
        <dbReference type="EMBL" id="KAF3095884.1"/>
    </source>
</evidence>
<dbReference type="EMBL" id="WIQZ01000044">
    <property type="protein sequence ID" value="KAF3132530.1"/>
    <property type="molecule type" value="Genomic_DNA"/>
</dbReference>
<protein>
    <submittedName>
        <fullName evidence="3">Uncharacterized protein</fullName>
    </submittedName>
</protein>
<gene>
    <name evidence="3" type="ORF">TWF102_006872</name>
    <name evidence="4" type="ORF">TWF703_007326</name>
</gene>
<sequence>MHLSTLLCGLTLMLPLASCAVLPLGKRTHDSGSPIRIRPLNHTEIYLYPWPRIAVNPGPQKRHHEKTRAPTKDAPHGTWSLPSVSKRDHESQAANSIGTEAYRSNHVDIDKRAPEPHSHYSAQEVAHPEVYHKDLTLNLIEKNSD</sequence>
<dbReference type="EMBL" id="WIQW01000039">
    <property type="protein sequence ID" value="KAF3095884.1"/>
    <property type="molecule type" value="Genomic_DNA"/>
</dbReference>
<feature type="signal peptide" evidence="2">
    <location>
        <begin position="1"/>
        <end position="19"/>
    </location>
</feature>
<comment type="caution">
    <text evidence="3">The sequence shown here is derived from an EMBL/GenBank/DDBJ whole genome shotgun (WGS) entry which is preliminary data.</text>
</comment>
<dbReference type="Proteomes" id="UP000480548">
    <property type="component" value="Unassembled WGS sequence"/>
</dbReference>
<accession>A0A7C8JJC2</accession>
<evidence type="ECO:0000256" key="2">
    <source>
        <dbReference type="SAM" id="SignalP"/>
    </source>
</evidence>
<proteinExistence type="predicted"/>
<name>A0A7C8JJC2_ORBOL</name>
<dbReference type="AlphaFoldDB" id="A0A7C8JJC2"/>
<feature type="region of interest" description="Disordered" evidence="1">
    <location>
        <begin position="57"/>
        <end position="127"/>
    </location>
</feature>